<dbReference type="EMBL" id="GAIX01011455">
    <property type="protein sequence ID" value="JAA81105.1"/>
    <property type="molecule type" value="Transcribed_RNA"/>
</dbReference>
<feature type="non-terminal residue" evidence="1">
    <location>
        <position position="67"/>
    </location>
</feature>
<dbReference type="AlphaFoldDB" id="S4P3U8"/>
<keyword evidence="1" id="KW-0808">Transferase</keyword>
<sequence length="67" mass="7743">RAMERAILVPLRDVSEKEKIRCRTRVTDIAQRVAKLKWLGERVGIGVPRCWNASTQWRALHTCTKAL</sequence>
<reference evidence="1" key="1">
    <citation type="journal article" date="2013" name="BMC Genomics">
        <title>Unscrambling butterfly oogenesis.</title>
        <authorList>
            <person name="Carter J.M."/>
            <person name="Baker S.C."/>
            <person name="Pink R."/>
            <person name="Carter D.R."/>
            <person name="Collins A."/>
            <person name="Tomlin J."/>
            <person name="Gibbs M."/>
            <person name="Breuker C.J."/>
        </authorList>
    </citation>
    <scope>NUCLEOTIDE SEQUENCE</scope>
    <source>
        <tissue evidence="1">Ovary</tissue>
    </source>
</reference>
<dbReference type="GO" id="GO:0003964">
    <property type="term" value="F:RNA-directed DNA polymerase activity"/>
    <property type="evidence" value="ECO:0007669"/>
    <property type="project" value="UniProtKB-KW"/>
</dbReference>
<evidence type="ECO:0000313" key="1">
    <source>
        <dbReference type="EMBL" id="JAA81105.1"/>
    </source>
</evidence>
<protein>
    <submittedName>
        <fullName evidence="1">Reverse transcriptase</fullName>
    </submittedName>
</protein>
<name>S4P3U8_9NEOP</name>
<reference evidence="1" key="2">
    <citation type="submission" date="2013-05" db="EMBL/GenBank/DDBJ databases">
        <authorList>
            <person name="Carter J.-M."/>
            <person name="Baker S.C."/>
            <person name="Pink R."/>
            <person name="Carter D.R.F."/>
            <person name="Collins A."/>
            <person name="Tomlin J."/>
            <person name="Gibbs M."/>
            <person name="Breuker C.J."/>
        </authorList>
    </citation>
    <scope>NUCLEOTIDE SEQUENCE</scope>
    <source>
        <tissue evidence="1">Ovary</tissue>
    </source>
</reference>
<keyword evidence="1" id="KW-0548">Nucleotidyltransferase</keyword>
<accession>S4P3U8</accession>
<organism evidence="1">
    <name type="scientific">Pararge aegeria</name>
    <name type="common">speckled wood butterfly</name>
    <dbReference type="NCBI Taxonomy" id="116150"/>
    <lineage>
        <taxon>Eukaryota</taxon>
        <taxon>Metazoa</taxon>
        <taxon>Ecdysozoa</taxon>
        <taxon>Arthropoda</taxon>
        <taxon>Hexapoda</taxon>
        <taxon>Insecta</taxon>
        <taxon>Pterygota</taxon>
        <taxon>Neoptera</taxon>
        <taxon>Endopterygota</taxon>
        <taxon>Lepidoptera</taxon>
        <taxon>Glossata</taxon>
        <taxon>Ditrysia</taxon>
        <taxon>Papilionoidea</taxon>
        <taxon>Nymphalidae</taxon>
        <taxon>Satyrinae</taxon>
        <taxon>Satyrini</taxon>
        <taxon>Parargina</taxon>
        <taxon>Pararge</taxon>
    </lineage>
</organism>
<feature type="non-terminal residue" evidence="1">
    <location>
        <position position="1"/>
    </location>
</feature>
<proteinExistence type="predicted"/>
<keyword evidence="1" id="KW-0695">RNA-directed DNA polymerase</keyword>